<feature type="compositionally biased region" description="Basic and acidic residues" evidence="2">
    <location>
        <begin position="649"/>
        <end position="658"/>
    </location>
</feature>
<keyword evidence="5" id="KW-1185">Reference proteome</keyword>
<keyword evidence="1" id="KW-0175">Coiled coil</keyword>
<evidence type="ECO:0000259" key="3">
    <source>
        <dbReference type="Pfam" id="PF16794"/>
    </source>
</evidence>
<dbReference type="InterPro" id="IPR056565">
    <property type="entry name" value="Fn3_ATF7IP"/>
</dbReference>
<feature type="compositionally biased region" description="Low complexity" evidence="2">
    <location>
        <begin position="659"/>
        <end position="668"/>
    </location>
</feature>
<dbReference type="PANTHER" id="PTHR23210">
    <property type="entry name" value="ACTIVATING TRANSCRIPTION FACTOR 7 INTERACTING PROTEIN"/>
    <property type="match status" value="1"/>
</dbReference>
<evidence type="ECO:0000256" key="1">
    <source>
        <dbReference type="SAM" id="Coils"/>
    </source>
</evidence>
<evidence type="ECO:0000313" key="4">
    <source>
        <dbReference type="EMBL" id="KAJ6641859.1"/>
    </source>
</evidence>
<evidence type="ECO:0000313" key="5">
    <source>
        <dbReference type="Proteomes" id="UP001151699"/>
    </source>
</evidence>
<feature type="region of interest" description="Disordered" evidence="2">
    <location>
        <begin position="510"/>
        <end position="533"/>
    </location>
</feature>
<protein>
    <submittedName>
        <fullName evidence="4">Activating transcription factor 7-interacting protein 1</fullName>
    </submittedName>
</protein>
<feature type="compositionally biased region" description="Basic and acidic residues" evidence="2">
    <location>
        <begin position="466"/>
        <end position="477"/>
    </location>
</feature>
<organism evidence="4 5">
    <name type="scientific">Pseudolycoriella hygida</name>
    <dbReference type="NCBI Taxonomy" id="35572"/>
    <lineage>
        <taxon>Eukaryota</taxon>
        <taxon>Metazoa</taxon>
        <taxon>Ecdysozoa</taxon>
        <taxon>Arthropoda</taxon>
        <taxon>Hexapoda</taxon>
        <taxon>Insecta</taxon>
        <taxon>Pterygota</taxon>
        <taxon>Neoptera</taxon>
        <taxon>Endopterygota</taxon>
        <taxon>Diptera</taxon>
        <taxon>Nematocera</taxon>
        <taxon>Sciaroidea</taxon>
        <taxon>Sciaridae</taxon>
        <taxon>Pseudolycoriella</taxon>
    </lineage>
</organism>
<dbReference type="GO" id="GO:0005634">
    <property type="term" value="C:nucleus"/>
    <property type="evidence" value="ECO:0007669"/>
    <property type="project" value="TreeGrafter"/>
</dbReference>
<dbReference type="Proteomes" id="UP001151699">
    <property type="component" value="Chromosome B"/>
</dbReference>
<dbReference type="EMBL" id="WJQU01000002">
    <property type="protein sequence ID" value="KAJ6641859.1"/>
    <property type="molecule type" value="Genomic_DNA"/>
</dbReference>
<feature type="non-terminal residue" evidence="4">
    <location>
        <position position="1152"/>
    </location>
</feature>
<feature type="region of interest" description="Disordered" evidence="2">
    <location>
        <begin position="466"/>
        <end position="487"/>
    </location>
</feature>
<sequence>RPRPKTRPFIYLVKNKKKQNICQSTIAISFIFRNIGFKTTSLRLLIPSRILNVVRRVNTNVSLKSMMDVQEPGQEFRCLATESTPQAVSDDEMVLNYSDSEDDRSSKESKNGNPKEALELLDKDNQMATDDGISGKESNGAAIFSETSDEKANDESVRESDYLPTKLNDNDDMEKLSLLDRFLSSEVVENSKEIANDLIGDELIDDLVDETTSEVIDENALLDEITNDLDNNEDEIDEQCLLGEDLIDFDAKDVNLTSEEVTRDTSSKSNEDEKVTDSDQNRVMRETLVENYEAIPSAETEPMEVDNQENIANSSVPDSPKPSCEVITETAEKVTTENSVDEHKTETCEDIPKIDGEDIPKIDGEDIPKIDEDQDNNLLEEMADSPRSSEHESMTSDLLEKDDTVTHDSTDDQQMIHESSNDNSNMSETGVMPENELDVDEEYNHDAEMELMDDTCDIDEEIVGQEKDVKEESHLDTPEQDVVSEVSVETNVKEEELVTVEQISEISSENIEQSGEVSTVEDTANKTNKSVESACKRKSLEHIEQPEVKKQRIEEDIVNLGSTVNGVQVADSNKVDEVPSTAVVHAGETETNENGKDDDDDVLIIDEGRDADKLPDAEPSTLTETQEPVEKAKILILDTQAIEKDLCEETASKEKSDESSAAAENDSALPSSQAEVSIEKIPNTPSLEKTVTEKPKTETPLILDPVPQKTLCPTAFSLHFVRKFNKNFDKMTRHDLEELLIQKCVEVIVHKSEYADMRNKIEKQETKLSSYNAKYQELSKQYRDLEMVHQRVVKDLELKNQSVITPVKITRAVGLQVSLPRKEIAMQKPPQGMPPSQMQSIAQNNANVSAAALAAARNRRKIPLQRPNDPNVNAQQQQMQQQQMIRQNMAMARKPDLQMQQRSQFHLQQQQQQNQQPMLKQQLIQNNNPNNIRQTINVRKPLTQFSPTAAGQLQNASPKTPGSAERPRVPPVILKKMTPTRTVTVNHPGPKDPKRVTQNGTHPPALVAIPNSQATKTVVGQVPIAPKNGTTGQIVQLRKQQPATTLTPVTRRQHPAPLPYPNNQPNNPYWKQIPPRPIIRINNIESGIVISWTMDEMTDKHADVASYQIYAYQETAAAPSPETWRHVGDVKAMLLPMAVTLTQFQEDTTIVK</sequence>
<feature type="coiled-coil region" evidence="1">
    <location>
        <begin position="754"/>
        <end position="788"/>
    </location>
</feature>
<feature type="region of interest" description="Disordered" evidence="2">
    <location>
        <begin position="1033"/>
        <end position="1069"/>
    </location>
</feature>
<dbReference type="InterPro" id="IPR026085">
    <property type="entry name" value="ATF7-int"/>
</dbReference>
<feature type="compositionally biased region" description="Basic and acidic residues" evidence="2">
    <location>
        <begin position="387"/>
        <end position="410"/>
    </location>
</feature>
<feature type="region of interest" description="Disordered" evidence="2">
    <location>
        <begin position="649"/>
        <end position="677"/>
    </location>
</feature>
<dbReference type="GO" id="GO:0006355">
    <property type="term" value="P:regulation of DNA-templated transcription"/>
    <property type="evidence" value="ECO:0007669"/>
    <property type="project" value="TreeGrafter"/>
</dbReference>
<feature type="non-terminal residue" evidence="4">
    <location>
        <position position="1"/>
    </location>
</feature>
<dbReference type="PANTHER" id="PTHR23210:SF26">
    <property type="entry name" value="ACTIVATING TRANSCRIPTION FACTOR 7-INTERACTING PROTEIN 1"/>
    <property type="match status" value="1"/>
</dbReference>
<comment type="caution">
    <text evidence="4">The sequence shown here is derived from an EMBL/GenBank/DDBJ whole genome shotgun (WGS) entry which is preliminary data.</text>
</comment>
<feature type="region of interest" description="Disordered" evidence="2">
    <location>
        <begin position="898"/>
        <end position="918"/>
    </location>
</feature>
<feature type="compositionally biased region" description="Basic and acidic residues" evidence="2">
    <location>
        <begin position="606"/>
        <end position="616"/>
    </location>
</feature>
<feature type="compositionally biased region" description="Basic and acidic residues" evidence="2">
    <location>
        <begin position="260"/>
        <end position="284"/>
    </location>
</feature>
<feature type="compositionally biased region" description="Polar residues" evidence="2">
    <location>
        <begin position="412"/>
        <end position="428"/>
    </location>
</feature>
<feature type="region of interest" description="Disordered" evidence="2">
    <location>
        <begin position="258"/>
        <end position="284"/>
    </location>
</feature>
<name>A0A9Q0N389_9DIPT</name>
<feature type="compositionally biased region" description="Polar residues" evidence="2">
    <location>
        <begin position="1033"/>
        <end position="1050"/>
    </location>
</feature>
<feature type="compositionally biased region" description="Basic and acidic residues" evidence="2">
    <location>
        <begin position="330"/>
        <end position="371"/>
    </location>
</feature>
<dbReference type="AlphaFoldDB" id="A0A9Q0N389"/>
<feature type="region of interest" description="Disordered" evidence="2">
    <location>
        <begin position="98"/>
        <end position="159"/>
    </location>
</feature>
<dbReference type="GO" id="GO:0003712">
    <property type="term" value="F:transcription coregulator activity"/>
    <property type="evidence" value="ECO:0007669"/>
    <property type="project" value="TreeGrafter"/>
</dbReference>
<reference evidence="4" key="1">
    <citation type="submission" date="2022-07" db="EMBL/GenBank/DDBJ databases">
        <authorList>
            <person name="Trinca V."/>
            <person name="Uliana J.V.C."/>
            <person name="Torres T.T."/>
            <person name="Ward R.J."/>
            <person name="Monesi N."/>
        </authorList>
    </citation>
    <scope>NUCLEOTIDE SEQUENCE</scope>
    <source>
        <strain evidence="4">HSMRA1968</strain>
        <tissue evidence="4">Whole embryos</tissue>
    </source>
</reference>
<proteinExistence type="predicted"/>
<feature type="domain" description="Activating transcription factor 7-interacting protein Fn3" evidence="3">
    <location>
        <begin position="1073"/>
        <end position="1149"/>
    </location>
</feature>
<dbReference type="Pfam" id="PF16794">
    <property type="entry name" value="fn3_4"/>
    <property type="match status" value="1"/>
</dbReference>
<accession>A0A9Q0N389</accession>
<gene>
    <name evidence="4" type="primary">ATF7IP</name>
    <name evidence="4" type="ORF">Bhyg_06804</name>
</gene>
<feature type="compositionally biased region" description="Polar residues" evidence="2">
    <location>
        <begin position="515"/>
        <end position="531"/>
    </location>
</feature>
<evidence type="ECO:0000256" key="2">
    <source>
        <dbReference type="SAM" id="MobiDB-lite"/>
    </source>
</evidence>
<dbReference type="OrthoDB" id="2434995at2759"/>
<feature type="region of interest" description="Disordered" evidence="2">
    <location>
        <begin position="311"/>
        <end position="433"/>
    </location>
</feature>
<dbReference type="GO" id="GO:0005667">
    <property type="term" value="C:transcription regulator complex"/>
    <property type="evidence" value="ECO:0007669"/>
    <property type="project" value="TreeGrafter"/>
</dbReference>
<feature type="compositionally biased region" description="Basic and acidic residues" evidence="2">
    <location>
        <begin position="148"/>
        <end position="159"/>
    </location>
</feature>
<feature type="compositionally biased region" description="Basic and acidic residues" evidence="2">
    <location>
        <begin position="116"/>
        <end position="125"/>
    </location>
</feature>
<feature type="region of interest" description="Disordered" evidence="2">
    <location>
        <begin position="574"/>
        <end position="629"/>
    </location>
</feature>